<dbReference type="OrthoDB" id="7432683at2"/>
<comment type="caution">
    <text evidence="1">The sequence shown here is derived from an EMBL/GenBank/DDBJ whole genome shotgun (WGS) entry which is preliminary data.</text>
</comment>
<keyword evidence="1" id="KW-0645">Protease</keyword>
<protein>
    <submittedName>
        <fullName evidence="1">Carboxypeptidase-like regulatory domain-containing protein</fullName>
    </submittedName>
</protein>
<sequence>MEPIYNTLSRIPKCDQAWNEMKPLSGGRHCAKCAKQIVDFSGMSDAAIAFFMAESETPVCGFFLPVQLERFNKTKAALPVAMGISALLLTNATSASGNPVTGTDIQRYQSIEDNYDVKASSVPISDTFRLKGIVKSDSAQQEPIIYASVIIKGRQIGTTTDKHGAFHLTYVLPADIDTFAVIVTVVGFERKEFVFNRAGAGDIDMGEILLRESAAIVYRVETVRYRHPLRRFWKKITRPLRKH</sequence>
<evidence type="ECO:0000313" key="2">
    <source>
        <dbReference type="Proteomes" id="UP000318815"/>
    </source>
</evidence>
<organism evidence="1 2">
    <name type="scientific">Chitinophaga pinensis</name>
    <dbReference type="NCBI Taxonomy" id="79329"/>
    <lineage>
        <taxon>Bacteria</taxon>
        <taxon>Pseudomonadati</taxon>
        <taxon>Bacteroidota</taxon>
        <taxon>Chitinophagia</taxon>
        <taxon>Chitinophagales</taxon>
        <taxon>Chitinophagaceae</taxon>
        <taxon>Chitinophaga</taxon>
    </lineage>
</organism>
<keyword evidence="1" id="KW-0378">Hydrolase</keyword>
<dbReference type="InterPro" id="IPR008969">
    <property type="entry name" value="CarboxyPept-like_regulatory"/>
</dbReference>
<name>A0A5C6LMC8_9BACT</name>
<dbReference type="SUPFAM" id="SSF49464">
    <property type="entry name" value="Carboxypeptidase regulatory domain-like"/>
    <property type="match status" value="1"/>
</dbReference>
<dbReference type="GO" id="GO:0004180">
    <property type="term" value="F:carboxypeptidase activity"/>
    <property type="evidence" value="ECO:0007669"/>
    <property type="project" value="UniProtKB-KW"/>
</dbReference>
<keyword evidence="2" id="KW-1185">Reference proteome</keyword>
<dbReference type="Pfam" id="PF13715">
    <property type="entry name" value="CarbopepD_reg_2"/>
    <property type="match status" value="1"/>
</dbReference>
<dbReference type="EMBL" id="VOHS01000038">
    <property type="protein sequence ID" value="TWV95672.1"/>
    <property type="molecule type" value="Genomic_DNA"/>
</dbReference>
<gene>
    <name evidence="1" type="ORF">FEF09_24220</name>
</gene>
<reference evidence="1 2" key="1">
    <citation type="submission" date="2019-08" db="EMBL/GenBank/DDBJ databases">
        <title>Whole genome sequencing of chitin degrading bacteria Chitinophaga pinensis YS16.</title>
        <authorList>
            <person name="Singh R.P."/>
            <person name="Manchanda G."/>
            <person name="Maurya I.K."/>
            <person name="Joshi N.K."/>
            <person name="Srivastava A.K."/>
        </authorList>
    </citation>
    <scope>NUCLEOTIDE SEQUENCE [LARGE SCALE GENOMIC DNA]</scope>
    <source>
        <strain evidence="1 2">YS-16</strain>
    </source>
</reference>
<keyword evidence="1" id="KW-0121">Carboxypeptidase</keyword>
<evidence type="ECO:0000313" key="1">
    <source>
        <dbReference type="EMBL" id="TWV95672.1"/>
    </source>
</evidence>
<accession>A0A5C6LMC8</accession>
<dbReference type="Proteomes" id="UP000318815">
    <property type="component" value="Unassembled WGS sequence"/>
</dbReference>
<dbReference type="AlphaFoldDB" id="A0A5C6LMC8"/>
<proteinExistence type="predicted"/>